<dbReference type="InterPro" id="IPR044152">
    <property type="entry name" value="YqjM-like"/>
</dbReference>
<keyword evidence="3" id="KW-0288">FMN</keyword>
<dbReference type="SUPFAM" id="SSF51395">
    <property type="entry name" value="FMN-linked oxidoreductases"/>
    <property type="match status" value="1"/>
</dbReference>
<evidence type="ECO:0000256" key="1">
    <source>
        <dbReference type="ARBA" id="ARBA00001917"/>
    </source>
</evidence>
<dbReference type="InterPro" id="IPR001155">
    <property type="entry name" value="OxRdtase_FMN_N"/>
</dbReference>
<protein>
    <submittedName>
        <fullName evidence="6">NADH:flavin oxidoreductase/NADH oxidase</fullName>
    </submittedName>
</protein>
<evidence type="ECO:0000256" key="2">
    <source>
        <dbReference type="ARBA" id="ARBA00022630"/>
    </source>
</evidence>
<dbReference type="Proteomes" id="UP000326380">
    <property type="component" value="Unassembled WGS sequence"/>
</dbReference>
<evidence type="ECO:0000256" key="3">
    <source>
        <dbReference type="ARBA" id="ARBA00022643"/>
    </source>
</evidence>
<organism evidence="6 7">
    <name type="scientific">Hymenobacter busanensis</name>
    <dbReference type="NCBI Taxonomy" id="2607656"/>
    <lineage>
        <taxon>Bacteria</taxon>
        <taxon>Pseudomonadati</taxon>
        <taxon>Bacteroidota</taxon>
        <taxon>Cytophagia</taxon>
        <taxon>Cytophagales</taxon>
        <taxon>Hymenobacteraceae</taxon>
        <taxon>Hymenobacter</taxon>
    </lineage>
</organism>
<keyword evidence="5" id="KW-0560">Oxidoreductase</keyword>
<dbReference type="GO" id="GO:0010181">
    <property type="term" value="F:FMN binding"/>
    <property type="evidence" value="ECO:0007669"/>
    <property type="project" value="InterPro"/>
</dbReference>
<comment type="caution">
    <text evidence="6">The sequence shown here is derived from an EMBL/GenBank/DDBJ whole genome shotgun (WGS) entry which is preliminary data.</text>
</comment>
<evidence type="ECO:0000256" key="4">
    <source>
        <dbReference type="ARBA" id="ARBA00022857"/>
    </source>
</evidence>
<dbReference type="AlphaFoldDB" id="A0A7L5A3A8"/>
<accession>A0A7L5A3A8</accession>
<proteinExistence type="predicted"/>
<sequence length="357" mass="38280">MSVSLFSPLTLRGITLKNRIAVSPMCEYSSVDGFANDWHLVHLGSRAVGGAGLVLTEAAAVSPEGRITPDDLGIWKAEHVPFLQRITAFIEGQGAVAGIQLAHAGRKASHASPWKGGAEVPETAGGWRTVAPSALPFTDGETPPLALDEAGIQKVVADFRAAAVRSLEAGFRVIELHAAHGYLLHEFLSPLSNQRTDAYGGSFENRIRLLLDVTDATRAVWPEQHPLLVRISATDWTEGGWTIDDSVALAAVLKTRGVDLIDCSTGGNVPRAAIPVGPLYQVPFAERVKQETGVPTGAVGLITTPAEAESIIGQGQADLVLLARELLRDPYFPLRAAHELHAEVQWPEQYVRAKPRQ</sequence>
<keyword evidence="4" id="KW-0521">NADP</keyword>
<comment type="cofactor">
    <cofactor evidence="1">
        <name>FMN</name>
        <dbReference type="ChEBI" id="CHEBI:58210"/>
    </cofactor>
</comment>
<name>A0A7L5A3A8_9BACT</name>
<dbReference type="PANTHER" id="PTHR43303:SF4">
    <property type="entry name" value="NADPH DEHYDROGENASE C23G7.10C-RELATED"/>
    <property type="match status" value="1"/>
</dbReference>
<dbReference type="InterPro" id="IPR013785">
    <property type="entry name" value="Aldolase_TIM"/>
</dbReference>
<dbReference type="Pfam" id="PF00724">
    <property type="entry name" value="Oxidored_FMN"/>
    <property type="match status" value="1"/>
</dbReference>
<dbReference type="GO" id="GO:0003959">
    <property type="term" value="F:NADPH dehydrogenase activity"/>
    <property type="evidence" value="ECO:0007669"/>
    <property type="project" value="InterPro"/>
</dbReference>
<gene>
    <name evidence="6" type="ORF">F0P96_08400</name>
</gene>
<dbReference type="Gene3D" id="3.20.20.70">
    <property type="entry name" value="Aldolase class I"/>
    <property type="match status" value="1"/>
</dbReference>
<evidence type="ECO:0000313" key="6">
    <source>
        <dbReference type="EMBL" id="KAA9332996.1"/>
    </source>
</evidence>
<evidence type="ECO:0000313" key="7">
    <source>
        <dbReference type="Proteomes" id="UP000326380"/>
    </source>
</evidence>
<evidence type="ECO:0000256" key="5">
    <source>
        <dbReference type="ARBA" id="ARBA00023002"/>
    </source>
</evidence>
<dbReference type="CDD" id="cd02932">
    <property type="entry name" value="OYE_YqiM_FMN"/>
    <property type="match status" value="1"/>
</dbReference>
<reference evidence="6 7" key="1">
    <citation type="submission" date="2019-09" db="EMBL/GenBank/DDBJ databases">
        <title>Genome sequence of Hymenobacter sp. M3.</title>
        <authorList>
            <person name="Srinivasan S."/>
        </authorList>
    </citation>
    <scope>NUCLEOTIDE SEQUENCE [LARGE SCALE GENOMIC DNA]</scope>
    <source>
        <strain evidence="6 7">M3</strain>
    </source>
</reference>
<keyword evidence="7" id="KW-1185">Reference proteome</keyword>
<keyword evidence="2" id="KW-0285">Flavoprotein</keyword>
<dbReference type="GO" id="GO:0050661">
    <property type="term" value="F:NADP binding"/>
    <property type="evidence" value="ECO:0007669"/>
    <property type="project" value="InterPro"/>
</dbReference>
<dbReference type="EMBL" id="VTWU01000003">
    <property type="protein sequence ID" value="KAA9332996.1"/>
    <property type="molecule type" value="Genomic_DNA"/>
</dbReference>
<dbReference type="RefSeq" id="WP_151078417.1">
    <property type="nucleotide sequence ID" value="NZ_CP047647.1"/>
</dbReference>
<dbReference type="PANTHER" id="PTHR43303">
    <property type="entry name" value="NADPH DEHYDROGENASE C23G7.10C-RELATED"/>
    <property type="match status" value="1"/>
</dbReference>